<evidence type="ECO:0000313" key="3">
    <source>
        <dbReference type="Proteomes" id="UP000826195"/>
    </source>
</evidence>
<proteinExistence type="predicted"/>
<sequence>MESSHIGHTAKAINTKLRLRSGSGNGICYLRYDDTNPEKREEEKILHRHPRDGIVADWDDPRFDFTLTALRKKGFPPEAINNFCAQMGVSGAQAVVEPSRFLKLLLLEMF</sequence>
<keyword evidence="1" id="KW-0648">Protein biosynthesis</keyword>
<comment type="caution">
    <text evidence="2">The sequence shown here is derived from an EMBL/GenBank/DDBJ whole genome shotgun (WGS) entry which is preliminary data.</text>
</comment>
<dbReference type="GO" id="GO:0017101">
    <property type="term" value="C:aminoacyl-tRNA synthetase multienzyme complex"/>
    <property type="evidence" value="ECO:0007669"/>
    <property type="project" value="TreeGrafter"/>
</dbReference>
<dbReference type="GO" id="GO:0005524">
    <property type="term" value="F:ATP binding"/>
    <property type="evidence" value="ECO:0007669"/>
    <property type="project" value="InterPro"/>
</dbReference>
<dbReference type="InterPro" id="IPR020061">
    <property type="entry name" value="Glu_tRNA_lig_a-bdl"/>
</dbReference>
<name>A0AAV7HW28_COTGL</name>
<dbReference type="GO" id="GO:0005829">
    <property type="term" value="C:cytosol"/>
    <property type="evidence" value="ECO:0007669"/>
    <property type="project" value="TreeGrafter"/>
</dbReference>
<dbReference type="Gene3D" id="1.10.1160.10">
    <property type="entry name" value="Glutamyl-trna Synthetase, Domain 2"/>
    <property type="match status" value="1"/>
</dbReference>
<dbReference type="PANTHER" id="PTHR43097">
    <property type="entry name" value="GLUTAMINE-TRNA LIGASE"/>
    <property type="match status" value="1"/>
</dbReference>
<accession>A0AAV7HW28</accession>
<protein>
    <submittedName>
        <fullName evidence="2">Uncharacterized protein</fullName>
    </submittedName>
</protein>
<dbReference type="Proteomes" id="UP000826195">
    <property type="component" value="Unassembled WGS sequence"/>
</dbReference>
<dbReference type="InterPro" id="IPR050132">
    <property type="entry name" value="Gln/Glu-tRNA_Ligase"/>
</dbReference>
<dbReference type="GO" id="GO:0004819">
    <property type="term" value="F:glutamine-tRNA ligase activity"/>
    <property type="evidence" value="ECO:0007669"/>
    <property type="project" value="TreeGrafter"/>
</dbReference>
<dbReference type="GO" id="GO:0006425">
    <property type="term" value="P:glutaminyl-tRNA aminoacylation"/>
    <property type="evidence" value="ECO:0007669"/>
    <property type="project" value="TreeGrafter"/>
</dbReference>
<evidence type="ECO:0000256" key="1">
    <source>
        <dbReference type="ARBA" id="ARBA00022917"/>
    </source>
</evidence>
<gene>
    <name evidence="2" type="ORF">KQX54_000808</name>
</gene>
<keyword evidence="3" id="KW-1185">Reference proteome</keyword>
<dbReference type="AlphaFoldDB" id="A0AAV7HW28"/>
<organism evidence="2 3">
    <name type="scientific">Cotesia glomerata</name>
    <name type="common">Lepidopteran parasitic wasp</name>
    <name type="synonym">Apanteles glomeratus</name>
    <dbReference type="NCBI Taxonomy" id="32391"/>
    <lineage>
        <taxon>Eukaryota</taxon>
        <taxon>Metazoa</taxon>
        <taxon>Ecdysozoa</taxon>
        <taxon>Arthropoda</taxon>
        <taxon>Hexapoda</taxon>
        <taxon>Insecta</taxon>
        <taxon>Pterygota</taxon>
        <taxon>Neoptera</taxon>
        <taxon>Endopterygota</taxon>
        <taxon>Hymenoptera</taxon>
        <taxon>Apocrita</taxon>
        <taxon>Ichneumonoidea</taxon>
        <taxon>Braconidae</taxon>
        <taxon>Microgastrinae</taxon>
        <taxon>Cotesia</taxon>
    </lineage>
</organism>
<dbReference type="EMBL" id="JAHXZJ010002615">
    <property type="protein sequence ID" value="KAH0537809.1"/>
    <property type="molecule type" value="Genomic_DNA"/>
</dbReference>
<dbReference type="PANTHER" id="PTHR43097:SF4">
    <property type="entry name" value="GLUTAMINE--TRNA LIGASE"/>
    <property type="match status" value="1"/>
</dbReference>
<evidence type="ECO:0000313" key="2">
    <source>
        <dbReference type="EMBL" id="KAH0537809.1"/>
    </source>
</evidence>
<reference evidence="2 3" key="1">
    <citation type="journal article" date="2021" name="J. Hered.">
        <title>A chromosome-level genome assembly of the parasitoid wasp, Cotesia glomerata (Hymenoptera: Braconidae).</title>
        <authorList>
            <person name="Pinto B.J."/>
            <person name="Weis J.J."/>
            <person name="Gamble T."/>
            <person name="Ode P.J."/>
            <person name="Paul R."/>
            <person name="Zaspel J.M."/>
        </authorList>
    </citation>
    <scope>NUCLEOTIDE SEQUENCE [LARGE SCALE GENOMIC DNA]</scope>
    <source>
        <strain evidence="2">CgM1</strain>
    </source>
</reference>
<dbReference type="SUPFAM" id="SSF52374">
    <property type="entry name" value="Nucleotidylyl transferase"/>
    <property type="match status" value="1"/>
</dbReference>